<dbReference type="AlphaFoldDB" id="A0AA39NHN1"/>
<reference evidence="3" key="1">
    <citation type="submission" date="2023-06" db="EMBL/GenBank/DDBJ databases">
        <authorList>
            <consortium name="Lawrence Berkeley National Laboratory"/>
            <person name="Ahrendt S."/>
            <person name="Sahu N."/>
            <person name="Indic B."/>
            <person name="Wong-Bajracharya J."/>
            <person name="Merenyi Z."/>
            <person name="Ke H.-M."/>
            <person name="Monk M."/>
            <person name="Kocsube S."/>
            <person name="Drula E."/>
            <person name="Lipzen A."/>
            <person name="Balint B."/>
            <person name="Henrissat B."/>
            <person name="Andreopoulos B."/>
            <person name="Martin F.M."/>
            <person name="Harder C.B."/>
            <person name="Rigling D."/>
            <person name="Ford K.L."/>
            <person name="Foster G.D."/>
            <person name="Pangilinan J."/>
            <person name="Papanicolaou A."/>
            <person name="Barry K."/>
            <person name="LaButti K."/>
            <person name="Viragh M."/>
            <person name="Koriabine M."/>
            <person name="Yan M."/>
            <person name="Riley R."/>
            <person name="Champramary S."/>
            <person name="Plett K.L."/>
            <person name="Tsai I.J."/>
            <person name="Slot J."/>
            <person name="Sipos G."/>
            <person name="Plett J."/>
            <person name="Nagy L.G."/>
            <person name="Grigoriev I.V."/>
        </authorList>
    </citation>
    <scope>NUCLEOTIDE SEQUENCE</scope>
    <source>
        <strain evidence="3">ICMP 16352</strain>
    </source>
</reference>
<keyword evidence="4" id="KW-1185">Reference proteome</keyword>
<proteinExistence type="predicted"/>
<evidence type="ECO:0000256" key="2">
    <source>
        <dbReference type="SAM" id="Phobius"/>
    </source>
</evidence>
<feature type="transmembrane region" description="Helical" evidence="2">
    <location>
        <begin position="145"/>
        <end position="170"/>
    </location>
</feature>
<accession>A0AA39NHN1</accession>
<dbReference type="Proteomes" id="UP001175227">
    <property type="component" value="Unassembled WGS sequence"/>
</dbReference>
<keyword evidence="2" id="KW-1133">Transmembrane helix</keyword>
<sequence>MSTAAEIPQLTGSERALVFDVLDTLLNSTILVAFMHGMYTCVLAGTFWIISVGQRPTGAGRHMMIALITAIYLLTTISFSTVWFTQRNATITHGENFWTAFLAYASGDGVAPMMSLVRGIPAGMATLLADSAMIWRCWVVWGRRWIIVLIPILCIITEGVFKLLDLYYSVRSRVDNLDDISPEGDRLNWTLIYVSCTLATTLLCTLLIVYRILTVGGTKHGGAGVQAYRGVVEVIIESASLYTVSLIIDMILTARKSSGGSYSDAIAGTMRGVAPTLIVARVASGHARPDDSWNGSVMSSLDFGSRAHPPVLSQMSSEGNLTRSVILAEENDLETGRSGPGDLPSESRV</sequence>
<evidence type="ECO:0000313" key="3">
    <source>
        <dbReference type="EMBL" id="KAK0465817.1"/>
    </source>
</evidence>
<evidence type="ECO:0000256" key="1">
    <source>
        <dbReference type="SAM" id="MobiDB-lite"/>
    </source>
</evidence>
<feature type="transmembrane region" description="Helical" evidence="2">
    <location>
        <begin position="30"/>
        <end position="52"/>
    </location>
</feature>
<dbReference type="EMBL" id="JAUEPR010000087">
    <property type="protein sequence ID" value="KAK0465817.1"/>
    <property type="molecule type" value="Genomic_DNA"/>
</dbReference>
<evidence type="ECO:0000313" key="4">
    <source>
        <dbReference type="Proteomes" id="UP001175227"/>
    </source>
</evidence>
<comment type="caution">
    <text evidence="3">The sequence shown here is derived from an EMBL/GenBank/DDBJ whole genome shotgun (WGS) entry which is preliminary data.</text>
</comment>
<feature type="region of interest" description="Disordered" evidence="1">
    <location>
        <begin position="328"/>
        <end position="349"/>
    </location>
</feature>
<keyword evidence="2" id="KW-0812">Transmembrane</keyword>
<feature type="transmembrane region" description="Helical" evidence="2">
    <location>
        <begin position="190"/>
        <end position="210"/>
    </location>
</feature>
<organism evidence="3 4">
    <name type="scientific">Armillaria novae-zelandiae</name>
    <dbReference type="NCBI Taxonomy" id="153914"/>
    <lineage>
        <taxon>Eukaryota</taxon>
        <taxon>Fungi</taxon>
        <taxon>Dikarya</taxon>
        <taxon>Basidiomycota</taxon>
        <taxon>Agaricomycotina</taxon>
        <taxon>Agaricomycetes</taxon>
        <taxon>Agaricomycetidae</taxon>
        <taxon>Agaricales</taxon>
        <taxon>Marasmiineae</taxon>
        <taxon>Physalacriaceae</taxon>
        <taxon>Armillaria</taxon>
    </lineage>
</organism>
<feature type="transmembrane region" description="Helical" evidence="2">
    <location>
        <begin position="64"/>
        <end position="84"/>
    </location>
</feature>
<keyword evidence="2" id="KW-0472">Membrane</keyword>
<protein>
    <submittedName>
        <fullName evidence="3">Uncharacterized protein</fullName>
    </submittedName>
</protein>
<gene>
    <name evidence="3" type="ORF">IW261DRAFT_1574655</name>
</gene>
<name>A0AA39NHN1_9AGAR</name>
<feature type="transmembrane region" description="Helical" evidence="2">
    <location>
        <begin position="120"/>
        <end position="138"/>
    </location>
</feature>